<name>A0A1E7XZF5_BIFAD</name>
<dbReference type="AlphaFoldDB" id="A0A1E7XZF5"/>
<proteinExistence type="predicted"/>
<dbReference type="RefSeq" id="WP_070122752.1">
    <property type="nucleotide sequence ID" value="NZ_JAQEIF010000006.1"/>
</dbReference>
<evidence type="ECO:0000313" key="2">
    <source>
        <dbReference type="Proteomes" id="UP000175684"/>
    </source>
</evidence>
<sequence length="428" mass="47738">MFKSLLFIVFIIVFAIYFISIKIRQYPKNQDDPNIKLRRIESACGIINIATFAILLSSSSLYAFKVPEIIVKGIAIFAVCTVIFSLCLILLIQKLIQKLPIDETDNTFRHRLHLWGQNMLKLFSEKIRSIIPAGKKRVVPQQQSTEEHSVVTDSNTKIKNNDETSNIFIAIIFIVTLFLFATTFYITYTTGKEIQRTILDNFFGFLCNAYASSWIVNTAATILVLYMVGKWQGWQFHPLTAANHIATWGGIGGAFGLIVSGLSMFSAGNLIPSANISSLCTPSTLIDATTIGALIGSVFALPSYSFSCFSKDTPIWTKLSAPLIQSVISLATMPYISPNAFLQKMISSSSPNRVLAQLKAQVENVTSESQVAALINKDWRLILIAADQEEFRQFFSNNTYITVTLTVMAIPIVIILRKQFSIVMEKSY</sequence>
<organism evidence="1 2">
    <name type="scientific">Bifidobacterium adolescentis</name>
    <dbReference type="NCBI Taxonomy" id="1680"/>
    <lineage>
        <taxon>Bacteria</taxon>
        <taxon>Bacillati</taxon>
        <taxon>Actinomycetota</taxon>
        <taxon>Actinomycetes</taxon>
        <taxon>Bifidobacteriales</taxon>
        <taxon>Bifidobacteriaceae</taxon>
        <taxon>Bifidobacterium</taxon>
    </lineage>
</organism>
<protein>
    <submittedName>
        <fullName evidence="1">Uncharacterized protein</fullName>
    </submittedName>
</protein>
<dbReference type="Proteomes" id="UP000175684">
    <property type="component" value="Unassembled WGS sequence"/>
</dbReference>
<accession>A0A1E7XZF5</accession>
<comment type="caution">
    <text evidence="1">The sequence shown here is derived from an EMBL/GenBank/DDBJ whole genome shotgun (WGS) entry which is preliminary data.</text>
</comment>
<gene>
    <name evidence="1" type="ORF">BBK15_07025</name>
</gene>
<reference evidence="1 2" key="1">
    <citation type="submission" date="2016-07" db="EMBL/GenBank/DDBJ databases">
        <title>Draft Genome Sequence of Bifidobacterium adolescentis strain Km 4.</title>
        <authorList>
            <person name="Danilenko V.N."/>
        </authorList>
    </citation>
    <scope>NUCLEOTIDE SEQUENCE [LARGE SCALE GENOMIC DNA]</scope>
    <source>
        <strain evidence="1 2">Km 4</strain>
    </source>
</reference>
<evidence type="ECO:0000313" key="1">
    <source>
        <dbReference type="EMBL" id="OFA34735.1"/>
    </source>
</evidence>
<dbReference type="EMBL" id="MAXD01000005">
    <property type="protein sequence ID" value="OFA34735.1"/>
    <property type="molecule type" value="Genomic_DNA"/>
</dbReference>